<dbReference type="Pfam" id="PF00512">
    <property type="entry name" value="HisKA"/>
    <property type="match status" value="1"/>
</dbReference>
<dbReference type="Gene3D" id="1.10.287.130">
    <property type="match status" value="1"/>
</dbReference>
<dbReference type="CDD" id="cd00082">
    <property type="entry name" value="HisKA"/>
    <property type="match status" value="1"/>
</dbReference>
<keyword evidence="7 13" id="KW-0418">Kinase</keyword>
<keyword evidence="5" id="KW-0808">Transferase</keyword>
<accession>A0A521FN50</accession>
<evidence type="ECO:0000256" key="9">
    <source>
        <dbReference type="ARBA" id="ARBA00023012"/>
    </source>
</evidence>
<comment type="subcellular location">
    <subcellularLocation>
        <location evidence="2">Membrane</location>
    </subcellularLocation>
</comment>
<proteinExistence type="predicted"/>
<dbReference type="InterPro" id="IPR013727">
    <property type="entry name" value="2CSK_N"/>
</dbReference>
<evidence type="ECO:0000313" key="14">
    <source>
        <dbReference type="Proteomes" id="UP000316030"/>
    </source>
</evidence>
<keyword evidence="8 10" id="KW-1133">Transmembrane helix</keyword>
<protein>
    <recommendedName>
        <fullName evidence="3">histidine kinase</fullName>
        <ecNumber evidence="3">2.7.13.3</ecNumber>
    </recommendedName>
</protein>
<gene>
    <name evidence="13" type="ORF">SAMN06265173_13718</name>
</gene>
<comment type="catalytic activity">
    <reaction evidence="1">
        <text>ATP + protein L-histidine = ADP + protein N-phospho-L-histidine.</text>
        <dbReference type="EC" id="2.7.13.3"/>
    </reaction>
</comment>
<sequence length="472" mass="50761">MDKLLGNGMAGDLAGKRSLLTRVMGGVLSLLAMGGIVITIAAFAYGRNAARQSFDRILLGAANDISESITILEGAPIADIPVSAFGLLGLAQDDRIYYSVQGADGTVLTGYDGTIEKGALRGNLTEPTFYDGKMQKEPARFVTVARLFSERNFSGAVYVTVGHTIRARNAMALELTKGAVVVTGIGGLALLLGAFWVIRSSMKPLETLTRDLSERDPYDLTPMSAEGPAEVAVMVHALNRFMHRLDRQVEAMKHLISDTAHQLRTPVAAIRAQAELAIEDDAARRLQRLERLAKRTRSLGTLLDQMLSRALVMHRTDNAPPVLIDLRDIALHIFEQNDHELLSPETEVNLSIGDLAVPVLADEISLVEAVKNMLANAIRHGVSPVVLGVSQDQGHGMIWVQDQGNGPPPEVMNTIGQRFERSAASKGDSAGLGLSIVYAVANAFAGKVLMQQADTGFRVTLMLPLQQKGTGL</sequence>
<evidence type="ECO:0000256" key="5">
    <source>
        <dbReference type="ARBA" id="ARBA00022679"/>
    </source>
</evidence>
<dbReference type="EC" id="2.7.13.3" evidence="3"/>
<dbReference type="InterPro" id="IPR003660">
    <property type="entry name" value="HAMP_dom"/>
</dbReference>
<dbReference type="InterPro" id="IPR036097">
    <property type="entry name" value="HisK_dim/P_sf"/>
</dbReference>
<dbReference type="InterPro" id="IPR036890">
    <property type="entry name" value="HATPase_C_sf"/>
</dbReference>
<dbReference type="GO" id="GO:0005886">
    <property type="term" value="C:plasma membrane"/>
    <property type="evidence" value="ECO:0007669"/>
    <property type="project" value="TreeGrafter"/>
</dbReference>
<evidence type="ECO:0000256" key="8">
    <source>
        <dbReference type="ARBA" id="ARBA00022989"/>
    </source>
</evidence>
<evidence type="ECO:0000256" key="3">
    <source>
        <dbReference type="ARBA" id="ARBA00012438"/>
    </source>
</evidence>
<dbReference type="SMART" id="SM00387">
    <property type="entry name" value="HATPase_c"/>
    <property type="match status" value="1"/>
</dbReference>
<keyword evidence="10" id="KW-0472">Membrane</keyword>
<feature type="domain" description="HAMP" evidence="12">
    <location>
        <begin position="199"/>
        <end position="250"/>
    </location>
</feature>
<keyword evidence="4" id="KW-0597">Phosphoprotein</keyword>
<dbReference type="Pfam" id="PF08521">
    <property type="entry name" value="2CSK_N"/>
    <property type="match status" value="1"/>
</dbReference>
<name>A0A521FN50_9RHOB</name>
<dbReference type="InterPro" id="IPR050428">
    <property type="entry name" value="TCS_sensor_his_kinase"/>
</dbReference>
<dbReference type="SUPFAM" id="SSF55874">
    <property type="entry name" value="ATPase domain of HSP90 chaperone/DNA topoisomerase II/histidine kinase"/>
    <property type="match status" value="1"/>
</dbReference>
<evidence type="ECO:0000256" key="7">
    <source>
        <dbReference type="ARBA" id="ARBA00022777"/>
    </source>
</evidence>
<evidence type="ECO:0000256" key="10">
    <source>
        <dbReference type="SAM" id="Phobius"/>
    </source>
</evidence>
<dbReference type="PROSITE" id="PS50109">
    <property type="entry name" value="HIS_KIN"/>
    <property type="match status" value="1"/>
</dbReference>
<evidence type="ECO:0000259" key="11">
    <source>
        <dbReference type="PROSITE" id="PS50109"/>
    </source>
</evidence>
<dbReference type="PANTHER" id="PTHR45436">
    <property type="entry name" value="SENSOR HISTIDINE KINASE YKOH"/>
    <property type="match status" value="1"/>
</dbReference>
<dbReference type="EMBL" id="FXTO01000037">
    <property type="protein sequence ID" value="SMO97554.1"/>
    <property type="molecule type" value="Genomic_DNA"/>
</dbReference>
<dbReference type="PANTHER" id="PTHR45436:SF1">
    <property type="entry name" value="SENSOR PROTEIN QSEC"/>
    <property type="match status" value="1"/>
</dbReference>
<dbReference type="RefSeq" id="WP_235891522.1">
    <property type="nucleotide sequence ID" value="NZ_FXTO01000037.1"/>
</dbReference>
<keyword evidence="9" id="KW-0902">Two-component regulatory system</keyword>
<evidence type="ECO:0000256" key="4">
    <source>
        <dbReference type="ARBA" id="ARBA00022553"/>
    </source>
</evidence>
<feature type="domain" description="Histidine kinase" evidence="11">
    <location>
        <begin position="258"/>
        <end position="467"/>
    </location>
</feature>
<dbReference type="Gene3D" id="3.30.565.10">
    <property type="entry name" value="Histidine kinase-like ATPase, C-terminal domain"/>
    <property type="match status" value="1"/>
</dbReference>
<dbReference type="AlphaFoldDB" id="A0A521FN50"/>
<keyword evidence="6 10" id="KW-0812">Transmembrane</keyword>
<evidence type="ECO:0000256" key="2">
    <source>
        <dbReference type="ARBA" id="ARBA00004370"/>
    </source>
</evidence>
<organism evidence="13 14">
    <name type="scientific">Thalassovita litoralis</name>
    <dbReference type="NCBI Taxonomy" id="1010611"/>
    <lineage>
        <taxon>Bacteria</taxon>
        <taxon>Pseudomonadati</taxon>
        <taxon>Pseudomonadota</taxon>
        <taxon>Alphaproteobacteria</taxon>
        <taxon>Rhodobacterales</taxon>
        <taxon>Roseobacteraceae</taxon>
        <taxon>Thalassovita</taxon>
    </lineage>
</organism>
<dbReference type="SUPFAM" id="SSF47384">
    <property type="entry name" value="Homodimeric domain of signal transducing histidine kinase"/>
    <property type="match status" value="1"/>
</dbReference>
<keyword evidence="14" id="KW-1185">Reference proteome</keyword>
<evidence type="ECO:0000313" key="13">
    <source>
        <dbReference type="EMBL" id="SMO97554.1"/>
    </source>
</evidence>
<dbReference type="Pfam" id="PF02518">
    <property type="entry name" value="HATPase_c"/>
    <property type="match status" value="1"/>
</dbReference>
<dbReference type="InterPro" id="IPR003661">
    <property type="entry name" value="HisK_dim/P_dom"/>
</dbReference>
<dbReference type="InterPro" id="IPR003594">
    <property type="entry name" value="HATPase_dom"/>
</dbReference>
<reference evidence="13 14" key="1">
    <citation type="submission" date="2017-05" db="EMBL/GenBank/DDBJ databases">
        <authorList>
            <person name="Varghese N."/>
            <person name="Submissions S."/>
        </authorList>
    </citation>
    <scope>NUCLEOTIDE SEQUENCE [LARGE SCALE GENOMIC DNA]</scope>
    <source>
        <strain evidence="13 14">DSM 29506</strain>
    </source>
</reference>
<evidence type="ECO:0000256" key="6">
    <source>
        <dbReference type="ARBA" id="ARBA00022692"/>
    </source>
</evidence>
<dbReference type="InterPro" id="IPR005467">
    <property type="entry name" value="His_kinase_dom"/>
</dbReference>
<feature type="transmembrane region" description="Helical" evidence="10">
    <location>
        <begin position="20"/>
        <end position="46"/>
    </location>
</feature>
<feature type="transmembrane region" description="Helical" evidence="10">
    <location>
        <begin position="178"/>
        <end position="198"/>
    </location>
</feature>
<dbReference type="SMART" id="SM00388">
    <property type="entry name" value="HisKA"/>
    <property type="match status" value="1"/>
</dbReference>
<evidence type="ECO:0000259" key="12">
    <source>
        <dbReference type="PROSITE" id="PS50885"/>
    </source>
</evidence>
<evidence type="ECO:0000256" key="1">
    <source>
        <dbReference type="ARBA" id="ARBA00000085"/>
    </source>
</evidence>
<dbReference type="Proteomes" id="UP000316030">
    <property type="component" value="Unassembled WGS sequence"/>
</dbReference>
<dbReference type="PROSITE" id="PS50885">
    <property type="entry name" value="HAMP"/>
    <property type="match status" value="1"/>
</dbReference>
<dbReference type="GO" id="GO:0000155">
    <property type="term" value="F:phosphorelay sensor kinase activity"/>
    <property type="evidence" value="ECO:0007669"/>
    <property type="project" value="InterPro"/>
</dbReference>